<proteinExistence type="predicted"/>
<reference evidence="1 2" key="1">
    <citation type="submission" date="2019-05" db="EMBL/GenBank/DDBJ databases">
        <authorList>
            <person name="Pankratov T."/>
            <person name="Grouzdev D."/>
        </authorList>
    </citation>
    <scope>NUCLEOTIDE SEQUENCE [LARGE SCALE GENOMIC DNA]</scope>
    <source>
        <strain evidence="1 2">KEBCLARHB70R</strain>
    </source>
</reference>
<gene>
    <name evidence="1" type="ORF">FE263_16380</name>
</gene>
<sequence>MPVYKLFPIDPDGKITGVGSEYEFDSDGDARVRGESVVAKGDYVEIWRGDKKIFSRAPRV</sequence>
<dbReference type="RefSeq" id="WP_138327113.1">
    <property type="nucleotide sequence ID" value="NZ_VCDI01000006.1"/>
</dbReference>
<accession>A0A5R9J1E6</accession>
<comment type="caution">
    <text evidence="1">The sequence shown here is derived from an EMBL/GenBank/DDBJ whole genome shotgun (WGS) entry which is preliminary data.</text>
</comment>
<organism evidence="1 2">
    <name type="scientific">Lichenicoccus roseus</name>
    <dbReference type="NCBI Taxonomy" id="2683649"/>
    <lineage>
        <taxon>Bacteria</taxon>
        <taxon>Pseudomonadati</taxon>
        <taxon>Pseudomonadota</taxon>
        <taxon>Alphaproteobacteria</taxon>
        <taxon>Acetobacterales</taxon>
        <taxon>Acetobacteraceae</taxon>
        <taxon>Lichenicoccus</taxon>
    </lineage>
</organism>
<evidence type="ECO:0000313" key="1">
    <source>
        <dbReference type="EMBL" id="TLU71475.1"/>
    </source>
</evidence>
<evidence type="ECO:0000313" key="2">
    <source>
        <dbReference type="Proteomes" id="UP000305654"/>
    </source>
</evidence>
<name>A0A5R9J1E6_9PROT</name>
<dbReference type="EMBL" id="VCDI01000006">
    <property type="protein sequence ID" value="TLU71475.1"/>
    <property type="molecule type" value="Genomic_DNA"/>
</dbReference>
<dbReference type="Proteomes" id="UP000305654">
    <property type="component" value="Unassembled WGS sequence"/>
</dbReference>
<protein>
    <submittedName>
        <fullName evidence="1">Uncharacterized protein</fullName>
    </submittedName>
</protein>
<dbReference type="AlphaFoldDB" id="A0A5R9J1E6"/>
<keyword evidence="2" id="KW-1185">Reference proteome</keyword>